<evidence type="ECO:0000313" key="5">
    <source>
        <dbReference type="EMBL" id="QIJ71729.1"/>
    </source>
</evidence>
<evidence type="ECO:0000256" key="1">
    <source>
        <dbReference type="ARBA" id="ARBA00004429"/>
    </source>
</evidence>
<dbReference type="Pfam" id="PF00015">
    <property type="entry name" value="MCPsignal"/>
    <property type="match status" value="1"/>
</dbReference>
<protein>
    <submittedName>
        <fullName evidence="5">HAMP domain-containing protein</fullName>
    </submittedName>
</protein>
<reference evidence="5 6" key="1">
    <citation type="submission" date="2020-02" db="EMBL/GenBank/DDBJ databases">
        <title>Genome analysis of Thermosulfuriphilus ammonigenes ST65T, an anaerobic thermophilic chemolithoautotrophic bacterium isolated from a deep-sea hydrothermal vent.</title>
        <authorList>
            <person name="Slobodkina G."/>
            <person name="Allioux M."/>
            <person name="Merkel A."/>
            <person name="Alain K."/>
            <person name="Jebbar M."/>
            <person name="Slobodkin A."/>
        </authorList>
    </citation>
    <scope>NUCLEOTIDE SEQUENCE [LARGE SCALE GENOMIC DNA]</scope>
    <source>
        <strain evidence="5 6">ST65</strain>
    </source>
</reference>
<dbReference type="Pfam" id="PF00672">
    <property type="entry name" value="HAMP"/>
    <property type="match status" value="1"/>
</dbReference>
<dbReference type="Proteomes" id="UP000502179">
    <property type="component" value="Chromosome"/>
</dbReference>
<dbReference type="GO" id="GO:0004888">
    <property type="term" value="F:transmembrane signaling receptor activity"/>
    <property type="evidence" value="ECO:0007669"/>
    <property type="project" value="InterPro"/>
</dbReference>
<evidence type="ECO:0000256" key="2">
    <source>
        <dbReference type="ARBA" id="ARBA00022519"/>
    </source>
</evidence>
<dbReference type="PROSITE" id="PS50885">
    <property type="entry name" value="HAMP"/>
    <property type="match status" value="1"/>
</dbReference>
<keyword evidence="2" id="KW-0472">Membrane</keyword>
<evidence type="ECO:0000256" key="3">
    <source>
        <dbReference type="ARBA" id="ARBA00023224"/>
    </source>
</evidence>
<dbReference type="CDD" id="cd06225">
    <property type="entry name" value="HAMP"/>
    <property type="match status" value="1"/>
</dbReference>
<dbReference type="InterPro" id="IPR004090">
    <property type="entry name" value="Chemotax_Me-accpt_rcpt"/>
</dbReference>
<dbReference type="InterPro" id="IPR003660">
    <property type="entry name" value="HAMP_dom"/>
</dbReference>
<dbReference type="Gene3D" id="1.10.287.950">
    <property type="entry name" value="Methyl-accepting chemotaxis protein"/>
    <property type="match status" value="1"/>
</dbReference>
<dbReference type="GO" id="GO:0007165">
    <property type="term" value="P:signal transduction"/>
    <property type="evidence" value="ECO:0007669"/>
    <property type="project" value="UniProtKB-KW"/>
</dbReference>
<sequence length="516" mass="56580">MKIWQKIALGFLVVVIINLANLLLLLHLEGKVFQYQEESSKAQKDVQELIYIKAGHIRWKVNVLSALLNEVAPKVEYDPTKCSLGRFMARVHPQSPEEEKLWASLKKYHTQMHLNAQKMAQMIEDEEDFEDVIVPFYNEKINAVSKKVLKKLDELVDLYNQRAQGLEARSNGELLLLKKTSLMANMMTIILAVVFGFWVIRAVTGPIKEVSRGLSRVAQGDFSQTISVSGRDEISQVAEAVNGMILSLRPLIKNIAQGSKTIKEETEKMATFSENAAKGGEKASSRADRMLTEIETVVQSVEEEAASINEISSAIKEISQNTTQASMITNEAVDKAQNAGEIIGRLSQVSQDVEGIIKLISSIAEQTNLLALNATIEAARAGEAGKGFAVVAGEVKELARQTAAATEEITEKIRAMQSESQAAVSATESILNIIGQINDISSTIAAAVEEQTAVIADIASKVEDQKEGARILKNEAQEAQQAAKEAVAAALVNLENIKKLVHLAEDFEQEARKFRV</sequence>
<dbReference type="AlphaFoldDB" id="A0A6G7PVL9"/>
<keyword evidence="6" id="KW-1185">Reference proteome</keyword>
<organism evidence="5 6">
    <name type="scientific">Thermosulfuriphilus ammonigenes</name>
    <dbReference type="NCBI Taxonomy" id="1936021"/>
    <lineage>
        <taxon>Bacteria</taxon>
        <taxon>Pseudomonadati</taxon>
        <taxon>Thermodesulfobacteriota</taxon>
        <taxon>Thermodesulfobacteria</taxon>
        <taxon>Thermodesulfobacteriales</taxon>
        <taxon>Thermodesulfobacteriaceae</taxon>
        <taxon>Thermosulfuriphilus</taxon>
    </lineage>
</organism>
<comment type="subcellular location">
    <subcellularLocation>
        <location evidence="1">Cell inner membrane</location>
        <topology evidence="1">Multi-pass membrane protein</topology>
    </subcellularLocation>
</comment>
<keyword evidence="2" id="KW-1003">Cell membrane</keyword>
<accession>A0A6G7PVL9</accession>
<dbReference type="PRINTS" id="PR00260">
    <property type="entry name" value="CHEMTRNSDUCR"/>
</dbReference>
<gene>
    <name evidence="5" type="ORF">G4V39_05340</name>
</gene>
<dbReference type="EMBL" id="CP048877">
    <property type="protein sequence ID" value="QIJ71729.1"/>
    <property type="molecule type" value="Genomic_DNA"/>
</dbReference>
<dbReference type="Gene3D" id="1.20.120.30">
    <property type="entry name" value="Aspartate receptor, ligand-binding domain"/>
    <property type="match status" value="1"/>
</dbReference>
<dbReference type="InterPro" id="IPR000727">
    <property type="entry name" value="T_SNARE_dom"/>
</dbReference>
<dbReference type="SUPFAM" id="SSF58104">
    <property type="entry name" value="Methyl-accepting chemotaxis protein (MCP) signaling domain"/>
    <property type="match status" value="1"/>
</dbReference>
<comment type="similarity">
    <text evidence="4">Belongs to the methyl-accepting chemotaxis (MCP) protein family.</text>
</comment>
<dbReference type="RefSeq" id="WP_166031947.1">
    <property type="nucleotide sequence ID" value="NZ_CP048877.1"/>
</dbReference>
<dbReference type="PROSITE" id="PS50192">
    <property type="entry name" value="T_SNARE"/>
    <property type="match status" value="1"/>
</dbReference>
<dbReference type="PANTHER" id="PTHR32089">
    <property type="entry name" value="METHYL-ACCEPTING CHEMOTAXIS PROTEIN MCPB"/>
    <property type="match status" value="1"/>
</dbReference>
<dbReference type="SMART" id="SM00304">
    <property type="entry name" value="HAMP"/>
    <property type="match status" value="1"/>
</dbReference>
<keyword evidence="2" id="KW-0997">Cell inner membrane</keyword>
<evidence type="ECO:0000313" key="6">
    <source>
        <dbReference type="Proteomes" id="UP000502179"/>
    </source>
</evidence>
<dbReference type="SMART" id="SM00283">
    <property type="entry name" value="MA"/>
    <property type="match status" value="1"/>
</dbReference>
<dbReference type="Pfam" id="PF13682">
    <property type="entry name" value="CZB"/>
    <property type="match status" value="1"/>
</dbReference>
<dbReference type="PANTHER" id="PTHR32089:SF112">
    <property type="entry name" value="LYSOZYME-LIKE PROTEIN-RELATED"/>
    <property type="match status" value="1"/>
</dbReference>
<evidence type="ECO:0000256" key="4">
    <source>
        <dbReference type="ARBA" id="ARBA00029447"/>
    </source>
</evidence>
<dbReference type="GO" id="GO:0006935">
    <property type="term" value="P:chemotaxis"/>
    <property type="evidence" value="ECO:0007669"/>
    <property type="project" value="InterPro"/>
</dbReference>
<dbReference type="PROSITE" id="PS50111">
    <property type="entry name" value="CHEMOTAXIS_TRANSDUC_2"/>
    <property type="match status" value="1"/>
</dbReference>
<name>A0A6G7PVL9_9BACT</name>
<proteinExistence type="inferred from homology"/>
<dbReference type="InterPro" id="IPR025991">
    <property type="entry name" value="Chemoreceptor_zinc-bind_dom"/>
</dbReference>
<dbReference type="KEGG" id="tav:G4V39_05340"/>
<dbReference type="GO" id="GO:0005886">
    <property type="term" value="C:plasma membrane"/>
    <property type="evidence" value="ECO:0007669"/>
    <property type="project" value="UniProtKB-SubCell"/>
</dbReference>
<dbReference type="InterPro" id="IPR004089">
    <property type="entry name" value="MCPsignal_dom"/>
</dbReference>
<keyword evidence="3" id="KW-0807">Transducer</keyword>